<dbReference type="Proteomes" id="UP001620645">
    <property type="component" value="Unassembled WGS sequence"/>
</dbReference>
<comment type="caution">
    <text evidence="2">The sequence shown here is derived from an EMBL/GenBank/DDBJ whole genome shotgun (WGS) entry which is preliminary data.</text>
</comment>
<evidence type="ECO:0000313" key="2">
    <source>
        <dbReference type="EMBL" id="KAL3097488.1"/>
    </source>
</evidence>
<organism evidence="2 3">
    <name type="scientific">Heterodera schachtii</name>
    <name type="common">Sugarbeet cyst nematode worm</name>
    <name type="synonym">Tylenchus schachtii</name>
    <dbReference type="NCBI Taxonomy" id="97005"/>
    <lineage>
        <taxon>Eukaryota</taxon>
        <taxon>Metazoa</taxon>
        <taxon>Ecdysozoa</taxon>
        <taxon>Nematoda</taxon>
        <taxon>Chromadorea</taxon>
        <taxon>Rhabditida</taxon>
        <taxon>Tylenchina</taxon>
        <taxon>Tylenchomorpha</taxon>
        <taxon>Tylenchoidea</taxon>
        <taxon>Heteroderidae</taxon>
        <taxon>Heteroderinae</taxon>
        <taxon>Heterodera</taxon>
    </lineage>
</organism>
<reference evidence="2 3" key="1">
    <citation type="submission" date="2024-10" db="EMBL/GenBank/DDBJ databases">
        <authorList>
            <person name="Kim D."/>
        </authorList>
    </citation>
    <scope>NUCLEOTIDE SEQUENCE [LARGE SCALE GENOMIC DNA]</scope>
    <source>
        <strain evidence="2">Taebaek</strain>
    </source>
</reference>
<accession>A0ABD2K3N1</accession>
<proteinExistence type="predicted"/>
<name>A0ABD2K3N1_HETSC</name>
<evidence type="ECO:0000313" key="3">
    <source>
        <dbReference type="Proteomes" id="UP001620645"/>
    </source>
</evidence>
<feature type="compositionally biased region" description="Pro residues" evidence="1">
    <location>
        <begin position="86"/>
        <end position="121"/>
    </location>
</feature>
<gene>
    <name evidence="2" type="ORF">niasHS_003936</name>
</gene>
<feature type="compositionally biased region" description="Polar residues" evidence="1">
    <location>
        <begin position="168"/>
        <end position="183"/>
    </location>
</feature>
<sequence>MNSDNSSAINSKSFDQISEIGSMATDGLLQDDGVPDYAKIIIKQQQALIATLMNMQQQQQESRYASTISLFQQHQPHFLSSNDSSFPPPGIPTHPSPPPGIRPPVSPAPVSAPQPPPPGFRAPPGFDVSVSPRKFELDSTKSDTGGSHKFDIREELKKAFALDDTNENDSSSAEQQNLSPRSQNIREAQNARLPMSSSFSSIENLQNFASLSQQDSSSPVAALSRQPIAATVPSPQSASSSVCALALNYVLVDQMVQYYERVYEQKEKMASETLTMVDRQSSPERSIYQRFANLGAVLYILQRLHRLHPDGFTVAQYVQFENRQKRARPTSEGFFFNNTLPSVASLLESDDDLLRVDIKEEKFYVSEEVTQTHLFCLSKNLCSNLFRLLRRCSSNNAIRVQHLLEISSQLVPIGAPMPNSNALVDLCNRFPTIFKLRCSPQDNYRFDNSVIMLNEQLLDSENLAWRVVLDTDEF</sequence>
<protein>
    <submittedName>
        <fullName evidence="2">Uncharacterized protein</fullName>
    </submittedName>
</protein>
<feature type="region of interest" description="Disordered" evidence="1">
    <location>
        <begin position="161"/>
        <end position="183"/>
    </location>
</feature>
<dbReference type="AlphaFoldDB" id="A0ABD2K3N1"/>
<dbReference type="EMBL" id="JBICCN010000054">
    <property type="protein sequence ID" value="KAL3097488.1"/>
    <property type="molecule type" value="Genomic_DNA"/>
</dbReference>
<evidence type="ECO:0000256" key="1">
    <source>
        <dbReference type="SAM" id="MobiDB-lite"/>
    </source>
</evidence>
<keyword evidence="3" id="KW-1185">Reference proteome</keyword>
<feature type="region of interest" description="Disordered" evidence="1">
    <location>
        <begin position="78"/>
        <end position="131"/>
    </location>
</feature>